<feature type="binding site" evidence="7">
    <location>
        <position position="65"/>
    </location>
    <ligand>
        <name>4-imidazolone-5-propanoate</name>
        <dbReference type="ChEBI" id="CHEBI:77893"/>
    </ligand>
</feature>
<dbReference type="EC" id="3.5.2.7" evidence="1 7"/>
<feature type="binding site" evidence="7">
    <location>
        <position position="224"/>
    </location>
    <ligand>
        <name>Fe(3+)</name>
        <dbReference type="ChEBI" id="CHEBI:29034"/>
    </ligand>
</feature>
<dbReference type="InterPro" id="IPR011059">
    <property type="entry name" value="Metal-dep_hydrolase_composite"/>
</dbReference>
<feature type="binding site" evidence="7">
    <location>
        <position position="56"/>
    </location>
    <ligand>
        <name>Zn(2+)</name>
        <dbReference type="ChEBI" id="CHEBI:29105"/>
    </ligand>
</feature>
<dbReference type="PANTHER" id="PTHR42752">
    <property type="entry name" value="IMIDAZOLONEPROPIONASE"/>
    <property type="match status" value="1"/>
</dbReference>
<dbReference type="GO" id="GO:0005737">
    <property type="term" value="C:cytoplasm"/>
    <property type="evidence" value="ECO:0007669"/>
    <property type="project" value="UniProtKB-SubCell"/>
</dbReference>
<comment type="cofactor">
    <cofactor evidence="7">
        <name>Zn(2+)</name>
        <dbReference type="ChEBI" id="CHEBI:29105"/>
    </cofactor>
    <cofactor evidence="7">
        <name>Fe(3+)</name>
        <dbReference type="ChEBI" id="CHEBI:29034"/>
    </cofactor>
    <text evidence="7">Binds 1 zinc or iron ion per subunit.</text>
</comment>
<dbReference type="GO" id="GO:0050480">
    <property type="term" value="F:imidazolonepropionase activity"/>
    <property type="evidence" value="ECO:0007669"/>
    <property type="project" value="UniProtKB-UniRule"/>
</dbReference>
<comment type="caution">
    <text evidence="9">The sequence shown here is derived from an EMBL/GenBank/DDBJ whole genome shotgun (WGS) entry which is preliminary data.</text>
</comment>
<dbReference type="InterPro" id="IPR005920">
    <property type="entry name" value="HutI"/>
</dbReference>
<feature type="binding site" evidence="7">
    <location>
        <position position="298"/>
    </location>
    <ligand>
        <name>Fe(3+)</name>
        <dbReference type="ChEBI" id="CHEBI:29034"/>
    </ligand>
</feature>
<evidence type="ECO:0000256" key="6">
    <source>
        <dbReference type="ARBA" id="ARBA00023004"/>
    </source>
</evidence>
<feature type="binding site" evidence="7">
    <location>
        <position position="227"/>
    </location>
    <ligand>
        <name>4-imidazolone-5-propanoate</name>
        <dbReference type="ChEBI" id="CHEBI:77893"/>
    </ligand>
</feature>
<dbReference type="NCBIfam" id="TIGR01224">
    <property type="entry name" value="hutI"/>
    <property type="match status" value="1"/>
</dbReference>
<dbReference type="EMBL" id="QNBE01000073">
    <property type="protein sequence ID" value="RKX69640.1"/>
    <property type="molecule type" value="Genomic_DNA"/>
</dbReference>
<comment type="function">
    <text evidence="7">Catalyzes the hydrolytic cleavage of the carbon-nitrogen bond in imidazolone-5-propanoate to yield N-formimidoyl-L-glutamate. It is the third step in the universal histidine degradation pathway.</text>
</comment>
<reference evidence="9 10" key="1">
    <citation type="submission" date="2018-06" db="EMBL/GenBank/DDBJ databases">
        <title>Extensive metabolic versatility and redundancy in microbially diverse, dynamic hydrothermal sediments.</title>
        <authorList>
            <person name="Dombrowski N."/>
            <person name="Teske A."/>
            <person name="Baker B.J."/>
        </authorList>
    </citation>
    <scope>NUCLEOTIDE SEQUENCE [LARGE SCALE GENOMIC DNA]</scope>
    <source>
        <strain evidence="9">B36_G15</strain>
    </source>
</reference>
<dbReference type="GO" id="GO:0008270">
    <property type="term" value="F:zinc ion binding"/>
    <property type="evidence" value="ECO:0007669"/>
    <property type="project" value="UniProtKB-UniRule"/>
</dbReference>
<dbReference type="GO" id="GO:0019557">
    <property type="term" value="P:L-histidine catabolic process to glutamate and formate"/>
    <property type="evidence" value="ECO:0007669"/>
    <property type="project" value="UniProtKB-UniPathway"/>
</dbReference>
<dbReference type="SUPFAM" id="SSF51338">
    <property type="entry name" value="Composite domain of metallo-dependent hydrolases"/>
    <property type="match status" value="1"/>
</dbReference>
<proteinExistence type="inferred from homology"/>
<dbReference type="GO" id="GO:0005506">
    <property type="term" value="F:iron ion binding"/>
    <property type="evidence" value="ECO:0007669"/>
    <property type="project" value="UniProtKB-UniRule"/>
</dbReference>
<dbReference type="AlphaFoldDB" id="A0A660SI41"/>
<keyword evidence="6 7" id="KW-0408">Iron</keyword>
<keyword evidence="3 7" id="KW-0378">Hydrolase</keyword>
<dbReference type="PANTHER" id="PTHR42752:SF1">
    <property type="entry name" value="IMIDAZOLONEPROPIONASE-RELATED"/>
    <property type="match status" value="1"/>
</dbReference>
<protein>
    <recommendedName>
        <fullName evidence="1 7">Imidazolonepropionase</fullName>
        <ecNumber evidence="1 7">3.5.2.7</ecNumber>
    </recommendedName>
    <alternativeName>
        <fullName evidence="7">Imidazolone-5-propionate hydrolase</fullName>
    </alternativeName>
</protein>
<feature type="binding site" evidence="7">
    <location>
        <position position="56"/>
    </location>
    <ligand>
        <name>Fe(3+)</name>
        <dbReference type="ChEBI" id="CHEBI:29034"/>
    </ligand>
</feature>
<feature type="binding site" evidence="7">
    <location>
        <position position="58"/>
    </location>
    <ligand>
        <name>Fe(3+)</name>
        <dbReference type="ChEBI" id="CHEBI:29034"/>
    </ligand>
</feature>
<comment type="subcellular location">
    <subcellularLocation>
        <location evidence="7">Cytoplasm</location>
    </subcellularLocation>
</comment>
<feature type="binding site" evidence="7">
    <location>
        <position position="128"/>
    </location>
    <ligand>
        <name>4-imidazolone-5-propanoate</name>
        <dbReference type="ChEBI" id="CHEBI:77893"/>
    </ligand>
</feature>
<feature type="binding site" evidence="7">
    <location>
        <position position="128"/>
    </location>
    <ligand>
        <name>N-formimidoyl-L-glutamate</name>
        <dbReference type="ChEBI" id="CHEBI:58928"/>
    </ligand>
</feature>
<feature type="binding site" evidence="7">
    <location>
        <position position="303"/>
    </location>
    <ligand>
        <name>4-imidazolone-5-propanoate</name>
        <dbReference type="ChEBI" id="CHEBI:77893"/>
    </ligand>
</feature>
<dbReference type="UniPathway" id="UPA00379">
    <property type="reaction ID" value="UER00551"/>
</dbReference>
<evidence type="ECO:0000256" key="2">
    <source>
        <dbReference type="ARBA" id="ARBA00022723"/>
    </source>
</evidence>
<feature type="binding site" evidence="7">
    <location>
        <position position="161"/>
    </location>
    <ligand>
        <name>4-imidazolone-5-propanoate</name>
        <dbReference type="ChEBI" id="CHEBI:77893"/>
    </ligand>
</feature>
<feature type="domain" description="Amidohydrolase-related" evidence="8">
    <location>
        <begin position="47"/>
        <end position="384"/>
    </location>
</feature>
<name>A0A660SI41_UNCW3</name>
<feature type="binding site" evidence="7">
    <location>
        <position position="300"/>
    </location>
    <ligand>
        <name>N-formimidoyl-L-glutamate</name>
        <dbReference type="ChEBI" id="CHEBI:58928"/>
    </ligand>
</feature>
<evidence type="ECO:0000256" key="4">
    <source>
        <dbReference type="ARBA" id="ARBA00022808"/>
    </source>
</evidence>
<dbReference type="SUPFAM" id="SSF51556">
    <property type="entry name" value="Metallo-dependent hydrolases"/>
    <property type="match status" value="1"/>
</dbReference>
<feature type="binding site" evidence="7">
    <location>
        <position position="298"/>
    </location>
    <ligand>
        <name>Zn(2+)</name>
        <dbReference type="ChEBI" id="CHEBI:29105"/>
    </ligand>
</feature>
<evidence type="ECO:0000256" key="1">
    <source>
        <dbReference type="ARBA" id="ARBA00012864"/>
    </source>
</evidence>
<keyword evidence="5 7" id="KW-0862">Zinc</keyword>
<accession>A0A660SI41</accession>
<comment type="catalytic activity">
    <reaction evidence="7">
        <text>4-imidazolone-5-propanoate + H2O = N-formimidoyl-L-glutamate</text>
        <dbReference type="Rhea" id="RHEA:23660"/>
        <dbReference type="ChEBI" id="CHEBI:15377"/>
        <dbReference type="ChEBI" id="CHEBI:58928"/>
        <dbReference type="ChEBI" id="CHEBI:77893"/>
        <dbReference type="EC" id="3.5.2.7"/>
    </reaction>
</comment>
<dbReference type="InterPro" id="IPR006680">
    <property type="entry name" value="Amidohydro-rel"/>
</dbReference>
<gene>
    <name evidence="7" type="primary">hutI</name>
    <name evidence="9" type="ORF">DRP53_07565</name>
</gene>
<evidence type="ECO:0000313" key="10">
    <source>
        <dbReference type="Proteomes" id="UP000268469"/>
    </source>
</evidence>
<feature type="binding site" evidence="7">
    <location>
        <position position="302"/>
    </location>
    <ligand>
        <name>N-formimidoyl-L-glutamate</name>
        <dbReference type="ChEBI" id="CHEBI:58928"/>
    </ligand>
</feature>
<dbReference type="HAMAP" id="MF_00372">
    <property type="entry name" value="HutI"/>
    <property type="match status" value="1"/>
</dbReference>
<evidence type="ECO:0000256" key="3">
    <source>
        <dbReference type="ARBA" id="ARBA00022801"/>
    </source>
</evidence>
<dbReference type="Proteomes" id="UP000268469">
    <property type="component" value="Unassembled WGS sequence"/>
</dbReference>
<organism evidence="9 10">
    <name type="scientific">candidate division WOR-3 bacterium</name>
    <dbReference type="NCBI Taxonomy" id="2052148"/>
    <lineage>
        <taxon>Bacteria</taxon>
        <taxon>Bacteria division WOR-3</taxon>
    </lineage>
</organism>
<keyword evidence="2 7" id="KW-0479">Metal-binding</keyword>
<dbReference type="GO" id="GO:0019556">
    <property type="term" value="P:L-histidine catabolic process to glutamate and formamide"/>
    <property type="evidence" value="ECO:0007669"/>
    <property type="project" value="UniProtKB-UniRule"/>
</dbReference>
<feature type="binding site" evidence="7">
    <location>
        <position position="58"/>
    </location>
    <ligand>
        <name>Zn(2+)</name>
        <dbReference type="ChEBI" id="CHEBI:29105"/>
    </ligand>
</feature>
<keyword evidence="4 7" id="KW-0369">Histidine metabolism</keyword>
<evidence type="ECO:0000256" key="7">
    <source>
        <dbReference type="HAMAP-Rule" id="MF_00372"/>
    </source>
</evidence>
<feature type="binding site" evidence="7">
    <location>
        <position position="224"/>
    </location>
    <ligand>
        <name>Zn(2+)</name>
        <dbReference type="ChEBI" id="CHEBI:29105"/>
    </ligand>
</feature>
<keyword evidence="7" id="KW-0963">Cytoplasm</keyword>
<dbReference type="FunFam" id="3.20.20.140:FF:000007">
    <property type="entry name" value="Imidazolonepropionase"/>
    <property type="match status" value="1"/>
</dbReference>
<comment type="similarity">
    <text evidence="7">Belongs to the metallo-dependent hydrolases superfamily. HutI family.</text>
</comment>
<evidence type="ECO:0000313" key="9">
    <source>
        <dbReference type="EMBL" id="RKX69640.1"/>
    </source>
</evidence>
<evidence type="ECO:0000256" key="5">
    <source>
        <dbReference type="ARBA" id="ARBA00022833"/>
    </source>
</evidence>
<dbReference type="Gene3D" id="3.20.20.140">
    <property type="entry name" value="Metal-dependent hydrolases"/>
    <property type="match status" value="1"/>
</dbReference>
<evidence type="ECO:0000259" key="8">
    <source>
        <dbReference type="Pfam" id="PF01979"/>
    </source>
</evidence>
<dbReference type="Pfam" id="PF01979">
    <property type="entry name" value="Amidohydro_1"/>
    <property type="match status" value="1"/>
</dbReference>
<comment type="pathway">
    <text evidence="7">Amino-acid degradation; L-histidine degradation into L-glutamate; N-formimidoyl-L-glutamate from L-histidine: step 3/3.</text>
</comment>
<dbReference type="InterPro" id="IPR032466">
    <property type="entry name" value="Metal_Hydrolase"/>
</dbReference>
<dbReference type="Gene3D" id="2.30.40.10">
    <property type="entry name" value="Urease, subunit C, domain 1"/>
    <property type="match status" value="1"/>
</dbReference>
<sequence length="388" mass="42783">MPTVIKNIGLLYTGRRKLKDVDLLIDGGRVKDIGRFTGGGYDCEGQTVIPGFVDAHTHLIFAGDRADELEERLQGKSYLDIARRGGGIMATVRMTRAASEEELFELAQQRIKRMIRYGTTTVEIKSGYGLSTEEEIKILKVIKNLRTESPIDIIPTFLGAHVIPTDIDRASYVAMIVDEMLPRIAEEKLAEFCDVFCDEGAFTLKETETILSRAKELGFKLKVHAEELTHTGVASLAAEMGAVSCDHLNRVSLEDLKKMKENGTIAVLLPGTSFYLGTKPPPIAEIKRAGVDIAIATDYNPGTCPILVMPIIVAIGALYYRIPIRDTIRGATYGGALALGRKDIGMLEKGFLADLLVLRTSDLSHLIYHFADDNLVAIFKRGDIIYHR</sequence>